<dbReference type="EMBL" id="CP028339">
    <property type="protein sequence ID" value="AVR90262.1"/>
    <property type="molecule type" value="Genomic_DNA"/>
</dbReference>
<dbReference type="AlphaFoldDB" id="A0A2R4BSS8"/>
<feature type="transmembrane region" description="Helical" evidence="1">
    <location>
        <begin position="39"/>
        <end position="58"/>
    </location>
</feature>
<dbReference type="KEGG" id="tak:Tharo_3381"/>
<proteinExistence type="predicted"/>
<protein>
    <submittedName>
        <fullName evidence="2">Uncharacterized protein</fullName>
    </submittedName>
</protein>
<dbReference type="Proteomes" id="UP000241885">
    <property type="component" value="Chromosome"/>
</dbReference>
<feature type="transmembrane region" description="Helical" evidence="1">
    <location>
        <begin position="12"/>
        <end position="33"/>
    </location>
</feature>
<evidence type="ECO:0000256" key="1">
    <source>
        <dbReference type="SAM" id="Phobius"/>
    </source>
</evidence>
<reference evidence="2 3" key="1">
    <citation type="submission" date="2018-03" db="EMBL/GenBank/DDBJ databases">
        <title>Complete genome sequence of Thauera aromatica, a model organism for studying aromatic compound degradation under denitrifying conditions.</title>
        <authorList>
            <person name="Lo H.-Y."/>
            <person name="Goris T."/>
            <person name="Boll M."/>
            <person name="Mueller J.A."/>
        </authorList>
    </citation>
    <scope>NUCLEOTIDE SEQUENCE [LARGE SCALE GENOMIC DNA]</scope>
    <source>
        <strain evidence="2 3">K172</strain>
    </source>
</reference>
<keyword evidence="1" id="KW-0812">Transmembrane</keyword>
<dbReference type="RefSeq" id="WP_107222231.1">
    <property type="nucleotide sequence ID" value="NZ_CP028339.1"/>
</dbReference>
<organism evidence="2 3">
    <name type="scientific">Thauera aromatica K172</name>
    <dbReference type="NCBI Taxonomy" id="44139"/>
    <lineage>
        <taxon>Bacteria</taxon>
        <taxon>Pseudomonadati</taxon>
        <taxon>Pseudomonadota</taxon>
        <taxon>Betaproteobacteria</taxon>
        <taxon>Rhodocyclales</taxon>
        <taxon>Zoogloeaceae</taxon>
        <taxon>Thauera</taxon>
    </lineage>
</organism>
<feature type="transmembrane region" description="Helical" evidence="1">
    <location>
        <begin position="70"/>
        <end position="93"/>
    </location>
</feature>
<sequence>MRTDSSTPSTALLPLGLAWLFLVVMTVFSLWLVRWLGPASWVQLPVAAIIWLKGWVVARYFIESHQTHPFIAWVIRIFLLGVPLALVLTTWFGPQLAGLTAAR</sequence>
<dbReference type="OrthoDB" id="9181767at2"/>
<accession>A0A2R4BSS8</accession>
<name>A0A2R4BSS8_THAAR</name>
<evidence type="ECO:0000313" key="3">
    <source>
        <dbReference type="Proteomes" id="UP000241885"/>
    </source>
</evidence>
<evidence type="ECO:0000313" key="2">
    <source>
        <dbReference type="EMBL" id="AVR90262.1"/>
    </source>
</evidence>
<keyword evidence="1" id="KW-1133">Transmembrane helix</keyword>
<keyword evidence="1" id="KW-0472">Membrane</keyword>
<gene>
    <name evidence="2" type="ORF">Tharo_3381</name>
</gene>
<keyword evidence="3" id="KW-1185">Reference proteome</keyword>